<evidence type="ECO:0000313" key="2">
    <source>
        <dbReference type="EMBL" id="PNX69593.1"/>
    </source>
</evidence>
<reference evidence="2 3" key="2">
    <citation type="journal article" date="2017" name="Front. Plant Sci.">
        <title>Gene Classification and Mining of Molecular Markers Useful in Red Clover (Trifolium pratense) Breeding.</title>
        <authorList>
            <person name="Istvanek J."/>
            <person name="Dluhosova J."/>
            <person name="Dluhos P."/>
            <person name="Patkova L."/>
            <person name="Nedelnik J."/>
            <person name="Repkova J."/>
        </authorList>
    </citation>
    <scope>NUCLEOTIDE SEQUENCE [LARGE SCALE GENOMIC DNA]</scope>
    <source>
        <strain evidence="3">cv. Tatra</strain>
        <tissue evidence="2">Young leaves</tissue>
    </source>
</reference>
<comment type="caution">
    <text evidence="2">The sequence shown here is derived from an EMBL/GenBank/DDBJ whole genome shotgun (WGS) entry which is preliminary data.</text>
</comment>
<dbReference type="Proteomes" id="UP000236291">
    <property type="component" value="Unassembled WGS sequence"/>
</dbReference>
<protein>
    <submittedName>
        <fullName evidence="2">Uncharacterized protein</fullName>
    </submittedName>
</protein>
<dbReference type="EMBL" id="ASHM01253024">
    <property type="protein sequence ID" value="PNX69593.1"/>
    <property type="molecule type" value="Genomic_DNA"/>
</dbReference>
<evidence type="ECO:0000313" key="3">
    <source>
        <dbReference type="Proteomes" id="UP000236291"/>
    </source>
</evidence>
<evidence type="ECO:0000256" key="1">
    <source>
        <dbReference type="SAM" id="MobiDB-lite"/>
    </source>
</evidence>
<dbReference type="AlphaFoldDB" id="A0A2K3KTJ3"/>
<feature type="compositionally biased region" description="Acidic residues" evidence="1">
    <location>
        <begin position="40"/>
        <end position="55"/>
    </location>
</feature>
<name>A0A2K3KTJ3_TRIPR</name>
<feature type="non-terminal residue" evidence="2">
    <location>
        <position position="1"/>
    </location>
</feature>
<gene>
    <name evidence="2" type="ORF">L195_g064503</name>
</gene>
<feature type="compositionally biased region" description="Polar residues" evidence="1">
    <location>
        <begin position="56"/>
        <end position="69"/>
    </location>
</feature>
<organism evidence="2 3">
    <name type="scientific">Trifolium pratense</name>
    <name type="common">Red clover</name>
    <dbReference type="NCBI Taxonomy" id="57577"/>
    <lineage>
        <taxon>Eukaryota</taxon>
        <taxon>Viridiplantae</taxon>
        <taxon>Streptophyta</taxon>
        <taxon>Embryophyta</taxon>
        <taxon>Tracheophyta</taxon>
        <taxon>Spermatophyta</taxon>
        <taxon>Magnoliopsida</taxon>
        <taxon>eudicotyledons</taxon>
        <taxon>Gunneridae</taxon>
        <taxon>Pentapetalae</taxon>
        <taxon>rosids</taxon>
        <taxon>fabids</taxon>
        <taxon>Fabales</taxon>
        <taxon>Fabaceae</taxon>
        <taxon>Papilionoideae</taxon>
        <taxon>50 kb inversion clade</taxon>
        <taxon>NPAAA clade</taxon>
        <taxon>Hologalegina</taxon>
        <taxon>IRL clade</taxon>
        <taxon>Trifolieae</taxon>
        <taxon>Trifolium</taxon>
    </lineage>
</organism>
<reference evidence="2 3" key="1">
    <citation type="journal article" date="2014" name="Am. J. Bot.">
        <title>Genome assembly and annotation for red clover (Trifolium pratense; Fabaceae).</title>
        <authorList>
            <person name="Istvanek J."/>
            <person name="Jaros M."/>
            <person name="Krenek A."/>
            <person name="Repkova J."/>
        </authorList>
    </citation>
    <scope>NUCLEOTIDE SEQUENCE [LARGE SCALE GENOMIC DNA]</scope>
    <source>
        <strain evidence="3">cv. Tatra</strain>
        <tissue evidence="2">Young leaves</tissue>
    </source>
</reference>
<sequence>QPRVPKPKPKVAAEPAPEVAAPVVAAPEVAAEEVAAEELDFEQFLDPNDDPEETDSGSFNSDFFHANTP</sequence>
<feature type="region of interest" description="Disordered" evidence="1">
    <location>
        <begin position="40"/>
        <end position="69"/>
    </location>
</feature>
<proteinExistence type="predicted"/>
<feature type="non-terminal residue" evidence="2">
    <location>
        <position position="69"/>
    </location>
</feature>
<accession>A0A2K3KTJ3</accession>